<comment type="caution">
    <text evidence="2">The sequence shown here is derived from an EMBL/GenBank/DDBJ whole genome shotgun (WGS) entry which is preliminary data.</text>
</comment>
<dbReference type="AlphaFoldDB" id="A0A543DQ94"/>
<dbReference type="GO" id="GO:0003677">
    <property type="term" value="F:DNA binding"/>
    <property type="evidence" value="ECO:0007669"/>
    <property type="project" value="UniProtKB-KW"/>
</dbReference>
<gene>
    <name evidence="2" type="ORF">FB558_4038</name>
</gene>
<feature type="domain" description="PucR C-terminal helix-turn-helix" evidence="1">
    <location>
        <begin position="476"/>
        <end position="534"/>
    </location>
</feature>
<keyword evidence="2" id="KW-0238">DNA-binding</keyword>
<protein>
    <submittedName>
        <fullName evidence="2">DNA-binding PucR family transcriptional regulator</fullName>
    </submittedName>
</protein>
<dbReference type="EMBL" id="VFPA01000002">
    <property type="protein sequence ID" value="TQM11475.1"/>
    <property type="molecule type" value="Genomic_DNA"/>
</dbReference>
<organism evidence="2 3">
    <name type="scientific">Pseudonocardia kunmingensis</name>
    <dbReference type="NCBI Taxonomy" id="630975"/>
    <lineage>
        <taxon>Bacteria</taxon>
        <taxon>Bacillati</taxon>
        <taxon>Actinomycetota</taxon>
        <taxon>Actinomycetes</taxon>
        <taxon>Pseudonocardiales</taxon>
        <taxon>Pseudonocardiaceae</taxon>
        <taxon>Pseudonocardia</taxon>
    </lineage>
</organism>
<dbReference type="InterPro" id="IPR042070">
    <property type="entry name" value="PucR_C-HTH_sf"/>
</dbReference>
<sequence>MTARRRRLARTAPGGLLNGLPGVSVAVAPADPHATITGVVVAEPDVTPRLGPGTLVLGIGLGVTTIPDLLAAAARARSLAVVVRGPAHDDAGTDLAAAARAAGVGLFVLDPATPWTDLLTLATDAAQERGLDAEEADDGVPLGDLPALADAIADMVGGPVTLEDAEFRVLAYSRFVGIMDPGRATAILGRRMPPEWSEHLDRTGALEQLRSTNEVIDVIDGPGNANRRLIVAVREGAARPLGFIWVAEAAGPLPAHAVETLRRIVPIAVPHYRRHHELLSAQHRHRQQLVRALLQGHGPLQRYADELELPRDEPLVVLAVTAATERDLPPRTWERIVDHVALSCGARRWDAAVTRIGRTVFAIAHLSRGGHTDAVSRLAHDIVLRSAPATGEQLCAASSPPAIGARALPGRRAEAERALAICRSRGTQGFVHYDDVRAEVIVDQATAALRSRPDLRLPGLDRLRVEDARGRGGGQLLITLGAYLESGGAIPATASCLGLHPTTVRYRLDRISSLTGFDLDDSTTRLACALELRATESGGDALTP</sequence>
<reference evidence="2 3" key="1">
    <citation type="submission" date="2019-06" db="EMBL/GenBank/DDBJ databases">
        <title>Sequencing the genomes of 1000 actinobacteria strains.</title>
        <authorList>
            <person name="Klenk H.-P."/>
        </authorList>
    </citation>
    <scope>NUCLEOTIDE SEQUENCE [LARGE SCALE GENOMIC DNA]</scope>
    <source>
        <strain evidence="2 3">DSM 45301</strain>
    </source>
</reference>
<dbReference type="Proteomes" id="UP000315677">
    <property type="component" value="Unassembled WGS sequence"/>
</dbReference>
<evidence type="ECO:0000313" key="2">
    <source>
        <dbReference type="EMBL" id="TQM11475.1"/>
    </source>
</evidence>
<evidence type="ECO:0000259" key="1">
    <source>
        <dbReference type="Pfam" id="PF13556"/>
    </source>
</evidence>
<proteinExistence type="predicted"/>
<dbReference type="InterPro" id="IPR025736">
    <property type="entry name" value="PucR_C-HTH_dom"/>
</dbReference>
<name>A0A543DQ94_9PSEU</name>
<keyword evidence="3" id="KW-1185">Reference proteome</keyword>
<dbReference type="Pfam" id="PF13556">
    <property type="entry name" value="HTH_30"/>
    <property type="match status" value="1"/>
</dbReference>
<dbReference type="PANTHER" id="PTHR33744">
    <property type="entry name" value="CARBOHYDRATE DIACID REGULATOR"/>
    <property type="match status" value="1"/>
</dbReference>
<evidence type="ECO:0000313" key="3">
    <source>
        <dbReference type="Proteomes" id="UP000315677"/>
    </source>
</evidence>
<dbReference type="PANTHER" id="PTHR33744:SF17">
    <property type="entry name" value="CONSERVED PROTEIN"/>
    <property type="match status" value="1"/>
</dbReference>
<dbReference type="Gene3D" id="1.10.10.2840">
    <property type="entry name" value="PucR C-terminal helix-turn-helix domain"/>
    <property type="match status" value="1"/>
</dbReference>
<accession>A0A543DQ94</accession>
<dbReference type="InterPro" id="IPR051448">
    <property type="entry name" value="CdaR-like_regulators"/>
</dbReference>